<name>A0A7S1G525_9STRA</name>
<organism evidence="10">
    <name type="scientific">Bicosoecida sp. CB-2014</name>
    <dbReference type="NCBI Taxonomy" id="1486930"/>
    <lineage>
        <taxon>Eukaryota</taxon>
        <taxon>Sar</taxon>
        <taxon>Stramenopiles</taxon>
        <taxon>Bigyra</taxon>
        <taxon>Opalozoa</taxon>
        <taxon>Bicosoecida</taxon>
    </lineage>
</organism>
<dbReference type="AlphaFoldDB" id="A0A7S1G525"/>
<comment type="subcellular location">
    <subcellularLocation>
        <location evidence="2">Cytoplasm</location>
    </subcellularLocation>
</comment>
<dbReference type="PANTHER" id="PTHR10742:SF405">
    <property type="entry name" value="PEROXISOMAL N(1)-ACETYL-SPERMINE_SPERMIDINE OXIDASE"/>
    <property type="match status" value="1"/>
</dbReference>
<proteinExistence type="inferred from homology"/>
<keyword evidence="6" id="KW-0274">FAD</keyword>
<dbReference type="InterPro" id="IPR002937">
    <property type="entry name" value="Amino_oxidase"/>
</dbReference>
<evidence type="ECO:0000256" key="5">
    <source>
        <dbReference type="ARBA" id="ARBA00022630"/>
    </source>
</evidence>
<protein>
    <recommendedName>
        <fullName evidence="9">Amine oxidase domain-containing protein</fullName>
    </recommendedName>
</protein>
<feature type="chain" id="PRO_5031461019" description="Amine oxidase domain-containing protein" evidence="8">
    <location>
        <begin position="21"/>
        <end position="611"/>
    </location>
</feature>
<dbReference type="InterPro" id="IPR050281">
    <property type="entry name" value="Flavin_monoamine_oxidase"/>
</dbReference>
<evidence type="ECO:0000256" key="1">
    <source>
        <dbReference type="ARBA" id="ARBA00001974"/>
    </source>
</evidence>
<reference evidence="10" key="1">
    <citation type="submission" date="2021-01" db="EMBL/GenBank/DDBJ databases">
        <authorList>
            <person name="Corre E."/>
            <person name="Pelletier E."/>
            <person name="Niang G."/>
            <person name="Scheremetjew M."/>
            <person name="Finn R."/>
            <person name="Kale V."/>
            <person name="Holt S."/>
            <person name="Cochrane G."/>
            <person name="Meng A."/>
            <person name="Brown T."/>
            <person name="Cohen L."/>
        </authorList>
    </citation>
    <scope>NUCLEOTIDE SEQUENCE</scope>
    <source>
        <strain evidence="10">Ms1</strain>
    </source>
</reference>
<dbReference type="PANTHER" id="PTHR10742">
    <property type="entry name" value="FLAVIN MONOAMINE OXIDASE"/>
    <property type="match status" value="1"/>
</dbReference>
<comment type="similarity">
    <text evidence="3">Belongs to the flavin monoamine oxidase family.</text>
</comment>
<evidence type="ECO:0000259" key="9">
    <source>
        <dbReference type="Pfam" id="PF01593"/>
    </source>
</evidence>
<evidence type="ECO:0000256" key="6">
    <source>
        <dbReference type="ARBA" id="ARBA00022827"/>
    </source>
</evidence>
<dbReference type="Gene3D" id="3.90.660.10">
    <property type="match status" value="1"/>
</dbReference>
<dbReference type="SUPFAM" id="SSF54373">
    <property type="entry name" value="FAD-linked reductases, C-terminal domain"/>
    <property type="match status" value="1"/>
</dbReference>
<dbReference type="GO" id="GO:0046592">
    <property type="term" value="F:polyamine oxidase activity"/>
    <property type="evidence" value="ECO:0007669"/>
    <property type="project" value="TreeGrafter"/>
</dbReference>
<evidence type="ECO:0000256" key="8">
    <source>
        <dbReference type="SAM" id="SignalP"/>
    </source>
</evidence>
<keyword evidence="5" id="KW-0285">Flavoprotein</keyword>
<comment type="cofactor">
    <cofactor evidence="1">
        <name>FAD</name>
        <dbReference type="ChEBI" id="CHEBI:57692"/>
    </cofactor>
</comment>
<accession>A0A7S1G525</accession>
<evidence type="ECO:0000256" key="2">
    <source>
        <dbReference type="ARBA" id="ARBA00004496"/>
    </source>
</evidence>
<keyword evidence="8" id="KW-0732">Signal</keyword>
<evidence type="ECO:0000256" key="7">
    <source>
        <dbReference type="ARBA" id="ARBA00023002"/>
    </source>
</evidence>
<feature type="domain" description="Amine oxidase" evidence="9">
    <location>
        <begin position="48"/>
        <end position="135"/>
    </location>
</feature>
<dbReference type="Gene3D" id="3.50.50.60">
    <property type="entry name" value="FAD/NAD(P)-binding domain"/>
    <property type="match status" value="2"/>
</dbReference>
<dbReference type="GO" id="GO:0005737">
    <property type="term" value="C:cytoplasm"/>
    <property type="evidence" value="ECO:0007669"/>
    <property type="project" value="UniProtKB-SubCell"/>
</dbReference>
<dbReference type="InterPro" id="IPR036188">
    <property type="entry name" value="FAD/NAD-bd_sf"/>
</dbReference>
<keyword evidence="4" id="KW-0963">Cytoplasm</keyword>
<keyword evidence="7" id="KW-0560">Oxidoreductase</keyword>
<feature type="signal peptide" evidence="8">
    <location>
        <begin position="1"/>
        <end position="20"/>
    </location>
</feature>
<dbReference type="SUPFAM" id="SSF51905">
    <property type="entry name" value="FAD/NAD(P)-binding domain"/>
    <property type="match status" value="1"/>
</dbReference>
<evidence type="ECO:0000256" key="4">
    <source>
        <dbReference type="ARBA" id="ARBA00022490"/>
    </source>
</evidence>
<sequence length="611" mass="62728">MMRGHSEAMVFAAASGAALAALVGRRRALAAAAASTTVVDVAVVGAGLSGLAAAVELHRHGSEVKVLEATPRVGGRVCTVRTLGADAASDDAPTGALPIELGATFVHGRDAGANIIAHMAYESGALGPTAPRAVPASRKWAPAVYARADGSRLPQSSVRAALNRFDEALDECDGFFREGKAVPHAGATVADYIVPRWQSLYGPEPAVSAGSGRVGAVDGVDGDGGHGGDGGAAAGGAGFATAGTRLSRADAWDVLSWRQRLESCVSGGGTLADLDLASFGEYAELPGGDAAVRVGYDRIVRRLQEALPTDAVRTSAPVRRVCWGGDAHEGDGRVRLELEDGSTVLCRVAIVTAPLGVLKQSCALGAGGAGGERPLLTFEPPLPADKAGAIGRLGFGAVDKVVVEFADDADVGGLRSISCVWADHDRADVGGEGDAAAGVLAAEAGLPRWARGVCSFWRDPVTPCRWTCWMGGADAAAAATESDETIASGIVAVMRAFAGRDVVVPEPRRVLRSKWAALPTFLGSYSFVAAGASGDEVDTASSPLGARGQVRFAGEHTSREYYSTAHGAVLSGIREARRALRGSLGVATLRPELWVPTTTAKARQERSEQDE</sequence>
<gene>
    <name evidence="10" type="ORF">BSP0115_LOCUS4076</name>
</gene>
<evidence type="ECO:0000256" key="3">
    <source>
        <dbReference type="ARBA" id="ARBA00005995"/>
    </source>
</evidence>
<dbReference type="Pfam" id="PF01593">
    <property type="entry name" value="Amino_oxidase"/>
    <property type="match status" value="2"/>
</dbReference>
<evidence type="ECO:0000313" key="10">
    <source>
        <dbReference type="EMBL" id="CAD8910871.1"/>
    </source>
</evidence>
<feature type="domain" description="Amine oxidase" evidence="9">
    <location>
        <begin position="273"/>
        <end position="580"/>
    </location>
</feature>
<dbReference type="EMBL" id="HBFS01006052">
    <property type="protein sequence ID" value="CAD8910871.1"/>
    <property type="molecule type" value="Transcribed_RNA"/>
</dbReference>
<dbReference type="PRINTS" id="PR00419">
    <property type="entry name" value="ADXRDTASE"/>
</dbReference>